<feature type="transmembrane region" description="Helical" evidence="1">
    <location>
        <begin position="73"/>
        <end position="93"/>
    </location>
</feature>
<dbReference type="AlphaFoldDB" id="A0A1H7YHA3"/>
<organism evidence="2 3">
    <name type="scientific">Gemmobacter aquatilis</name>
    <dbReference type="NCBI Taxonomy" id="933059"/>
    <lineage>
        <taxon>Bacteria</taxon>
        <taxon>Pseudomonadati</taxon>
        <taxon>Pseudomonadota</taxon>
        <taxon>Alphaproteobacteria</taxon>
        <taxon>Rhodobacterales</taxon>
        <taxon>Paracoccaceae</taxon>
        <taxon>Gemmobacter</taxon>
    </lineage>
</organism>
<keyword evidence="3" id="KW-1185">Reference proteome</keyword>
<evidence type="ECO:0000256" key="1">
    <source>
        <dbReference type="SAM" id="Phobius"/>
    </source>
</evidence>
<reference evidence="2 3" key="1">
    <citation type="submission" date="2016-10" db="EMBL/GenBank/DDBJ databases">
        <authorList>
            <person name="de Groot N.N."/>
        </authorList>
    </citation>
    <scope>NUCLEOTIDE SEQUENCE [LARGE SCALE GENOMIC DNA]</scope>
    <source>
        <strain evidence="2 3">DSM 3857</strain>
    </source>
</reference>
<proteinExistence type="predicted"/>
<keyword evidence="1" id="KW-0472">Membrane</keyword>
<accession>A0A1H7YHA3</accession>
<dbReference type="STRING" id="933059.SAMN04488103_101180"/>
<feature type="transmembrane region" description="Helical" evidence="1">
    <location>
        <begin position="33"/>
        <end position="53"/>
    </location>
</feature>
<evidence type="ECO:0000313" key="3">
    <source>
        <dbReference type="Proteomes" id="UP000198761"/>
    </source>
</evidence>
<dbReference type="Proteomes" id="UP000198761">
    <property type="component" value="Unassembled WGS sequence"/>
</dbReference>
<sequence>MAMISFGFTIYKVIQGLQDGATQLPIDLHAARAGMVLTGLGILCLIVGSLEYYMVLRQVRVIMPIPYWRHPLLIAMLLMMVALTIFFSIMAGVL</sequence>
<dbReference type="EMBL" id="FOCE01000001">
    <property type="protein sequence ID" value="SEM44698.1"/>
    <property type="molecule type" value="Genomic_DNA"/>
</dbReference>
<keyword evidence="1" id="KW-1133">Transmembrane helix</keyword>
<protein>
    <submittedName>
        <fullName evidence="2">Putative membrane protein</fullName>
    </submittedName>
</protein>
<evidence type="ECO:0000313" key="2">
    <source>
        <dbReference type="EMBL" id="SEM44698.1"/>
    </source>
</evidence>
<gene>
    <name evidence="2" type="ORF">SAMN04488103_101180</name>
</gene>
<name>A0A1H7YHA3_9RHOB</name>
<keyword evidence="1" id="KW-0812">Transmembrane</keyword>